<dbReference type="SUPFAM" id="SSF48452">
    <property type="entry name" value="TPR-like"/>
    <property type="match status" value="1"/>
</dbReference>
<gene>
    <name evidence="6" type="ORF">BJ981_000478</name>
</gene>
<evidence type="ECO:0000259" key="5">
    <source>
        <dbReference type="SMART" id="SM01043"/>
    </source>
</evidence>
<accession>A0A7W8YZP2</accession>
<comment type="caution">
    <text evidence="6">The sequence shown here is derived from an EMBL/GenBank/DDBJ whole genome shotgun (WGS) entry which is preliminary data.</text>
</comment>
<feature type="domain" description="Bacterial transcriptional activator" evidence="5">
    <location>
        <begin position="76"/>
        <end position="220"/>
    </location>
</feature>
<dbReference type="EMBL" id="JACHBR010000001">
    <property type="protein sequence ID" value="MBB5624779.1"/>
    <property type="molecule type" value="Genomic_DNA"/>
</dbReference>
<dbReference type="Proteomes" id="UP000588112">
    <property type="component" value="Unassembled WGS sequence"/>
</dbReference>
<evidence type="ECO:0000256" key="3">
    <source>
        <dbReference type="ARBA" id="ARBA00023125"/>
    </source>
</evidence>
<reference evidence="6 7" key="1">
    <citation type="submission" date="2020-08" db="EMBL/GenBank/DDBJ databases">
        <title>Sequencing the genomes of 1000 actinobacteria strains.</title>
        <authorList>
            <person name="Klenk H.-P."/>
        </authorList>
    </citation>
    <scope>NUCLEOTIDE SEQUENCE [LARGE SCALE GENOMIC DNA]</scope>
    <source>
        <strain evidence="6 7">DSM 45790</strain>
    </source>
</reference>
<dbReference type="GO" id="GO:0006355">
    <property type="term" value="P:regulation of DNA-templated transcription"/>
    <property type="evidence" value="ECO:0007669"/>
    <property type="project" value="InterPro"/>
</dbReference>
<proteinExistence type="inferred from homology"/>
<evidence type="ECO:0000256" key="1">
    <source>
        <dbReference type="ARBA" id="ARBA00005820"/>
    </source>
</evidence>
<keyword evidence="2" id="KW-0805">Transcription regulation</keyword>
<dbReference type="InterPro" id="IPR005158">
    <property type="entry name" value="BTAD"/>
</dbReference>
<dbReference type="PANTHER" id="PTHR35807:SF1">
    <property type="entry name" value="TRANSCRIPTIONAL REGULATOR REDD"/>
    <property type="match status" value="1"/>
</dbReference>
<name>A0A7W8YZP2_9ACTN</name>
<dbReference type="Pfam" id="PF03704">
    <property type="entry name" value="BTAD"/>
    <property type="match status" value="1"/>
</dbReference>
<dbReference type="GO" id="GO:0003677">
    <property type="term" value="F:DNA binding"/>
    <property type="evidence" value="ECO:0007669"/>
    <property type="project" value="UniProtKB-KW"/>
</dbReference>
<evidence type="ECO:0000313" key="7">
    <source>
        <dbReference type="Proteomes" id="UP000588112"/>
    </source>
</evidence>
<dbReference type="GO" id="GO:0000160">
    <property type="term" value="P:phosphorelay signal transduction system"/>
    <property type="evidence" value="ECO:0007669"/>
    <property type="project" value="InterPro"/>
</dbReference>
<dbReference type="PANTHER" id="PTHR35807">
    <property type="entry name" value="TRANSCRIPTIONAL REGULATOR REDD-RELATED"/>
    <property type="match status" value="1"/>
</dbReference>
<keyword evidence="4" id="KW-0804">Transcription</keyword>
<dbReference type="SMART" id="SM01043">
    <property type="entry name" value="BTAD"/>
    <property type="match status" value="1"/>
</dbReference>
<dbReference type="InterPro" id="IPR001867">
    <property type="entry name" value="OmpR/PhoB-type_DNA-bd"/>
</dbReference>
<dbReference type="AlphaFoldDB" id="A0A7W8YZP2"/>
<evidence type="ECO:0000313" key="6">
    <source>
        <dbReference type="EMBL" id="MBB5624779.1"/>
    </source>
</evidence>
<comment type="similarity">
    <text evidence="1">Belongs to the AfsR/DnrI/RedD regulatory family.</text>
</comment>
<organism evidence="6 7">
    <name type="scientific">Sphaerisporangium krabiense</name>
    <dbReference type="NCBI Taxonomy" id="763782"/>
    <lineage>
        <taxon>Bacteria</taxon>
        <taxon>Bacillati</taxon>
        <taxon>Actinomycetota</taxon>
        <taxon>Actinomycetes</taxon>
        <taxon>Streptosporangiales</taxon>
        <taxon>Streptosporangiaceae</taxon>
        <taxon>Sphaerisporangium</taxon>
    </lineage>
</organism>
<dbReference type="RefSeq" id="WP_184608096.1">
    <property type="nucleotide sequence ID" value="NZ_BOOS01000066.1"/>
</dbReference>
<dbReference type="Gene3D" id="1.25.40.10">
    <property type="entry name" value="Tetratricopeptide repeat domain"/>
    <property type="match status" value="1"/>
</dbReference>
<keyword evidence="3 6" id="KW-0238">DNA-binding</keyword>
<dbReference type="Gene3D" id="1.10.10.10">
    <property type="entry name" value="Winged helix-like DNA-binding domain superfamily/Winged helix DNA-binding domain"/>
    <property type="match status" value="1"/>
</dbReference>
<dbReference type="InterPro" id="IPR036388">
    <property type="entry name" value="WH-like_DNA-bd_sf"/>
</dbReference>
<dbReference type="InterPro" id="IPR011990">
    <property type="entry name" value="TPR-like_helical_dom_sf"/>
</dbReference>
<evidence type="ECO:0000256" key="4">
    <source>
        <dbReference type="ARBA" id="ARBA00023163"/>
    </source>
</evidence>
<dbReference type="CDD" id="cd15831">
    <property type="entry name" value="BTAD"/>
    <property type="match status" value="1"/>
</dbReference>
<protein>
    <submittedName>
        <fullName evidence="6">DNA-binding SARP family transcriptional activator</fullName>
    </submittedName>
</protein>
<keyword evidence="7" id="KW-1185">Reference proteome</keyword>
<sequence length="242" mass="27114">MRMQVLLAMLLVRADHVVSCERLVDAIWGDEPPASVGSQLRICTSGLRRLLRAHRLPGHIETHSSGYLIHVAEGTLDLHTFRHTMARARKALETGPLESAAALMRTALDLWRGPLCEGLESRPLTSIARKEEEERLLVAEEYFDVELQLGRHRRITGELTSFVAENPYRESGAAQLMIALQGSGRSADALEVYRQLRRRFSQHLGIEPAESLREVQRLILNGEGAARLLEESRSPLKAGVRM</sequence>
<dbReference type="SUPFAM" id="SSF46894">
    <property type="entry name" value="C-terminal effector domain of the bipartite response regulators"/>
    <property type="match status" value="1"/>
</dbReference>
<evidence type="ECO:0000256" key="2">
    <source>
        <dbReference type="ARBA" id="ARBA00023015"/>
    </source>
</evidence>
<dbReference type="InterPro" id="IPR016032">
    <property type="entry name" value="Sig_transdc_resp-reg_C-effctor"/>
</dbReference>
<dbReference type="InterPro" id="IPR051677">
    <property type="entry name" value="AfsR-DnrI-RedD_regulator"/>
</dbReference>
<dbReference type="Pfam" id="PF00486">
    <property type="entry name" value="Trans_reg_C"/>
    <property type="match status" value="1"/>
</dbReference>